<dbReference type="Pfam" id="PF23156">
    <property type="entry name" value="DUF7054"/>
    <property type="match status" value="1"/>
</dbReference>
<accession>A0A6I9UKA0</accession>
<proteinExistence type="predicted"/>
<name>A0A6I9UKA0_SESIN</name>
<dbReference type="InterPro" id="IPR040358">
    <property type="entry name" value="At4g22758-like"/>
</dbReference>
<dbReference type="GeneID" id="105177880"/>
<evidence type="ECO:0000313" key="3">
    <source>
        <dbReference type="RefSeq" id="XP_011099466.1"/>
    </source>
</evidence>
<keyword evidence="2" id="KW-1185">Reference proteome</keyword>
<gene>
    <name evidence="3" type="primary">LOC105177880</name>
</gene>
<dbReference type="KEGG" id="sind:105177880"/>
<organism evidence="2 3">
    <name type="scientific">Sesamum indicum</name>
    <name type="common">Oriental sesame</name>
    <name type="synonym">Sesamum orientale</name>
    <dbReference type="NCBI Taxonomy" id="4182"/>
    <lineage>
        <taxon>Eukaryota</taxon>
        <taxon>Viridiplantae</taxon>
        <taxon>Streptophyta</taxon>
        <taxon>Embryophyta</taxon>
        <taxon>Tracheophyta</taxon>
        <taxon>Spermatophyta</taxon>
        <taxon>Magnoliopsida</taxon>
        <taxon>eudicotyledons</taxon>
        <taxon>Gunneridae</taxon>
        <taxon>Pentapetalae</taxon>
        <taxon>asterids</taxon>
        <taxon>lamiids</taxon>
        <taxon>Lamiales</taxon>
        <taxon>Pedaliaceae</taxon>
        <taxon>Sesamum</taxon>
    </lineage>
</organism>
<dbReference type="RefSeq" id="XP_011099466.1">
    <property type="nucleotide sequence ID" value="XM_011101164.2"/>
</dbReference>
<dbReference type="AlphaFoldDB" id="A0A6I9UKA0"/>
<feature type="domain" description="DUF7054" evidence="1">
    <location>
        <begin position="30"/>
        <end position="113"/>
    </location>
</feature>
<protein>
    <submittedName>
        <fullName evidence="3">Uncharacterized protein At4g22758-like</fullName>
    </submittedName>
</protein>
<dbReference type="InterPro" id="IPR055482">
    <property type="entry name" value="DUF7054"/>
</dbReference>
<dbReference type="OrthoDB" id="1919859at2759"/>
<dbReference type="PANTHER" id="PTHR33270:SF5">
    <property type="entry name" value="GB|AAC00605.1"/>
    <property type="match status" value="1"/>
</dbReference>
<dbReference type="InParanoid" id="A0A6I9UKA0"/>
<evidence type="ECO:0000259" key="1">
    <source>
        <dbReference type="Pfam" id="PF23156"/>
    </source>
</evidence>
<sequence length="151" mass="17020">MATKTRRSISDKALLRKLTQKKKKKDDKSKNNRFLISINVFGSAGPIRFVVDEDDNAAGVIQTTLKIYAREGRLPVLGSDINCFVIYPVNAGFDALKPWEAIGSRGVRNFLLCKNQSKPNMTEARSQVADRKGRGWRTWLQNSLTLKILSH</sequence>
<dbReference type="PANTHER" id="PTHR33270">
    <property type="entry name" value="BNAC05G50380D PROTEIN"/>
    <property type="match status" value="1"/>
</dbReference>
<evidence type="ECO:0000313" key="2">
    <source>
        <dbReference type="Proteomes" id="UP000504604"/>
    </source>
</evidence>
<dbReference type="Gramene" id="SIN_1025619.t">
    <property type="protein sequence ID" value="SIN_1025619.t"/>
    <property type="gene ID" value="SIN_1025619"/>
</dbReference>
<reference evidence="3" key="1">
    <citation type="submission" date="2025-08" db="UniProtKB">
        <authorList>
            <consortium name="RefSeq"/>
        </authorList>
    </citation>
    <scope>IDENTIFICATION</scope>
</reference>
<dbReference type="Proteomes" id="UP000504604">
    <property type="component" value="Linkage group LG15"/>
</dbReference>